<keyword evidence="2" id="KW-1185">Reference proteome</keyword>
<accession>A0ABV5KTN3</accession>
<dbReference type="EMBL" id="JBHMDO010000034">
    <property type="protein sequence ID" value="MFB9328592.1"/>
    <property type="molecule type" value="Genomic_DNA"/>
</dbReference>
<sequence>MKERFYATVECADRYGKANRQFEVYCDFGKMPSIGDYVEAFRRKGHELHITDFVTMTFKPVNPSQSPVIAFRVIRALKDHGYTADQLRMRP</sequence>
<comment type="caution">
    <text evidence="1">The sequence shown here is derived from an EMBL/GenBank/DDBJ whole genome shotgun (WGS) entry which is preliminary data.</text>
</comment>
<evidence type="ECO:0000313" key="2">
    <source>
        <dbReference type="Proteomes" id="UP001589747"/>
    </source>
</evidence>
<dbReference type="Proteomes" id="UP001589747">
    <property type="component" value="Unassembled WGS sequence"/>
</dbReference>
<evidence type="ECO:0000313" key="1">
    <source>
        <dbReference type="EMBL" id="MFB9328592.1"/>
    </source>
</evidence>
<protein>
    <submittedName>
        <fullName evidence="1">Uncharacterized protein</fullName>
    </submittedName>
</protein>
<proteinExistence type="predicted"/>
<name>A0ABV5KTN3_9BACL</name>
<organism evidence="1 2">
    <name type="scientific">Paenibacillus aurantiacus</name>
    <dbReference type="NCBI Taxonomy" id="1936118"/>
    <lineage>
        <taxon>Bacteria</taxon>
        <taxon>Bacillati</taxon>
        <taxon>Bacillota</taxon>
        <taxon>Bacilli</taxon>
        <taxon>Bacillales</taxon>
        <taxon>Paenibacillaceae</taxon>
        <taxon>Paenibacillus</taxon>
    </lineage>
</organism>
<gene>
    <name evidence="1" type="ORF">ACFFSY_21875</name>
</gene>
<reference evidence="1 2" key="1">
    <citation type="submission" date="2024-09" db="EMBL/GenBank/DDBJ databases">
        <authorList>
            <person name="Sun Q."/>
            <person name="Mori K."/>
        </authorList>
    </citation>
    <scope>NUCLEOTIDE SEQUENCE [LARGE SCALE GENOMIC DNA]</scope>
    <source>
        <strain evidence="1 2">TISTR 2452</strain>
    </source>
</reference>
<dbReference type="RefSeq" id="WP_377498051.1">
    <property type="nucleotide sequence ID" value="NZ_JBHMDO010000034.1"/>
</dbReference>